<gene>
    <name evidence="2" type="ORF">FNV43_RR24910</name>
</gene>
<dbReference type="SUPFAM" id="SSF103511">
    <property type="entry name" value="Chlorophyll a-b binding protein"/>
    <property type="match status" value="1"/>
</dbReference>
<sequence>MATIIPSSSSLQLSKPLPFLPTSPKPHSTKPFLFFVTRATDSDTPSSETSSTSQPEPQSESEDSFENRLSQVRIRYRSGTGKKAELRKTRKGKKGTGSSSSEPGGMYLPPVPLKEPKSGKLKVDFGFSPYSEKVNGRVAILGLSALVLVELATGKSVISYHSPTIVLIQIYFVAAVTALYIKYEKERVSVWPQSSSSSKE</sequence>
<dbReference type="Proteomes" id="UP000796880">
    <property type="component" value="Unassembled WGS sequence"/>
</dbReference>
<evidence type="ECO:0000313" key="2">
    <source>
        <dbReference type="EMBL" id="KAF3433807.1"/>
    </source>
</evidence>
<feature type="region of interest" description="Disordered" evidence="1">
    <location>
        <begin position="1"/>
        <end position="113"/>
    </location>
</feature>
<protein>
    <submittedName>
        <fullName evidence="2">Uncharacterized protein</fullName>
    </submittedName>
</protein>
<proteinExistence type="predicted"/>
<keyword evidence="3" id="KW-1185">Reference proteome</keyword>
<evidence type="ECO:0000256" key="1">
    <source>
        <dbReference type="SAM" id="MobiDB-lite"/>
    </source>
</evidence>
<evidence type="ECO:0000313" key="3">
    <source>
        <dbReference type="Proteomes" id="UP000796880"/>
    </source>
</evidence>
<feature type="compositionally biased region" description="Low complexity" evidence="1">
    <location>
        <begin position="1"/>
        <end position="17"/>
    </location>
</feature>
<feature type="compositionally biased region" description="Low complexity" evidence="1">
    <location>
        <begin position="42"/>
        <end position="58"/>
    </location>
</feature>
<accession>A0A8K0DZ08</accession>
<dbReference type="AlphaFoldDB" id="A0A8K0DZ08"/>
<reference evidence="2" key="1">
    <citation type="submission" date="2020-03" db="EMBL/GenBank/DDBJ databases">
        <title>A high-quality chromosome-level genome assembly of a woody plant with both climbing and erect habits, Rhamnella rubrinervis.</title>
        <authorList>
            <person name="Lu Z."/>
            <person name="Yang Y."/>
            <person name="Zhu X."/>
            <person name="Sun Y."/>
        </authorList>
    </citation>
    <scope>NUCLEOTIDE SEQUENCE</scope>
    <source>
        <strain evidence="2">BYM</strain>
        <tissue evidence="2">Leaf</tissue>
    </source>
</reference>
<name>A0A8K0DZ08_9ROSA</name>
<dbReference type="OrthoDB" id="1934145at2759"/>
<dbReference type="EMBL" id="VOIH02000011">
    <property type="protein sequence ID" value="KAF3433807.1"/>
    <property type="molecule type" value="Genomic_DNA"/>
</dbReference>
<organism evidence="2 3">
    <name type="scientific">Rhamnella rubrinervis</name>
    <dbReference type="NCBI Taxonomy" id="2594499"/>
    <lineage>
        <taxon>Eukaryota</taxon>
        <taxon>Viridiplantae</taxon>
        <taxon>Streptophyta</taxon>
        <taxon>Embryophyta</taxon>
        <taxon>Tracheophyta</taxon>
        <taxon>Spermatophyta</taxon>
        <taxon>Magnoliopsida</taxon>
        <taxon>eudicotyledons</taxon>
        <taxon>Gunneridae</taxon>
        <taxon>Pentapetalae</taxon>
        <taxon>rosids</taxon>
        <taxon>fabids</taxon>
        <taxon>Rosales</taxon>
        <taxon>Rhamnaceae</taxon>
        <taxon>rhamnoid group</taxon>
        <taxon>Rhamneae</taxon>
        <taxon>Rhamnella</taxon>
    </lineage>
</organism>
<comment type="caution">
    <text evidence="2">The sequence shown here is derived from an EMBL/GenBank/DDBJ whole genome shotgun (WGS) entry which is preliminary data.</text>
</comment>